<dbReference type="AlphaFoldDB" id="A0A194AKB2"/>
<evidence type="ECO:0000313" key="1">
    <source>
        <dbReference type="EMBL" id="GAU09753.1"/>
    </source>
</evidence>
<dbReference type="EMBL" id="BDFE01000020">
    <property type="protein sequence ID" value="GAU09753.1"/>
    <property type="molecule type" value="Genomic_DNA"/>
</dbReference>
<protein>
    <submittedName>
        <fullName evidence="1">Uncharacterized protein</fullName>
    </submittedName>
</protein>
<evidence type="ECO:0000313" key="2">
    <source>
        <dbReference type="Proteomes" id="UP000095200"/>
    </source>
</evidence>
<gene>
    <name evidence="1" type="ORF">DPF_2485</name>
</gene>
<keyword evidence="2" id="KW-1185">Reference proteome</keyword>
<dbReference type="STRING" id="1592317.DPF_2485"/>
<proteinExistence type="predicted"/>
<dbReference type="Proteomes" id="UP000095200">
    <property type="component" value="Unassembled WGS sequence"/>
</dbReference>
<name>A0A194AKB2_9BACT</name>
<reference evidence="2" key="1">
    <citation type="submission" date="2016-06" db="EMBL/GenBank/DDBJ databases">
        <title>Draft genome sequence of Desulfoplanes formicivorans strain Pf12B.</title>
        <authorList>
            <person name="Watanabe M."/>
            <person name="Kojima H."/>
            <person name="Fukui M."/>
        </authorList>
    </citation>
    <scope>NUCLEOTIDE SEQUENCE [LARGE SCALE GENOMIC DNA]</scope>
    <source>
        <strain evidence="2">Pf12B</strain>
    </source>
</reference>
<sequence>MYYQAFKYPLSTKNSKFDHDSLKMKGSHGVQFYQELDEDILFLRRGTVDLGRKLLKNT</sequence>
<organism evidence="1 2">
    <name type="scientific">Desulfoplanes formicivorans</name>
    <dbReference type="NCBI Taxonomy" id="1592317"/>
    <lineage>
        <taxon>Bacteria</taxon>
        <taxon>Pseudomonadati</taxon>
        <taxon>Thermodesulfobacteriota</taxon>
        <taxon>Desulfovibrionia</taxon>
        <taxon>Desulfovibrionales</taxon>
        <taxon>Desulfoplanaceae</taxon>
        <taxon>Desulfoplanes</taxon>
    </lineage>
</organism>
<accession>A0A194AKB2</accession>
<comment type="caution">
    <text evidence="1">The sequence shown here is derived from an EMBL/GenBank/DDBJ whole genome shotgun (WGS) entry which is preliminary data.</text>
</comment>